<dbReference type="OrthoDB" id="6500128at2759"/>
<feature type="transmembrane region" description="Helical" evidence="9">
    <location>
        <begin position="395"/>
        <end position="413"/>
    </location>
</feature>
<dbReference type="InterPro" id="IPR011527">
    <property type="entry name" value="ABC1_TM_dom"/>
</dbReference>
<dbReference type="InterPro" id="IPR017871">
    <property type="entry name" value="ABC_transporter-like_CS"/>
</dbReference>
<feature type="region of interest" description="Disordered" evidence="8">
    <location>
        <begin position="1"/>
        <end position="106"/>
    </location>
</feature>
<dbReference type="PROSITE" id="PS50893">
    <property type="entry name" value="ABC_TRANSPORTER_2"/>
    <property type="match status" value="1"/>
</dbReference>
<keyword evidence="13" id="KW-1185">Reference proteome</keyword>
<dbReference type="InterPro" id="IPR003593">
    <property type="entry name" value="AAA+_ATPase"/>
</dbReference>
<evidence type="ECO:0000256" key="4">
    <source>
        <dbReference type="ARBA" id="ARBA00022741"/>
    </source>
</evidence>
<accession>A0A9W8LKJ8</accession>
<feature type="domain" description="ABC transmembrane type-1" evidence="11">
    <location>
        <begin position="133"/>
        <end position="418"/>
    </location>
</feature>
<dbReference type="InterPro" id="IPR003439">
    <property type="entry name" value="ABC_transporter-like_ATP-bd"/>
</dbReference>
<feature type="transmembrane region" description="Helical" evidence="9">
    <location>
        <begin position="130"/>
        <end position="153"/>
    </location>
</feature>
<feature type="domain" description="ABC transporter" evidence="10">
    <location>
        <begin position="454"/>
        <end position="663"/>
    </location>
</feature>
<feature type="transmembrane region" description="Helical" evidence="9">
    <location>
        <begin position="353"/>
        <end position="375"/>
    </location>
</feature>
<sequence>MLNRQLGSTARQVSPGGGDGGTSRSRSTSPHVVDMTQHVLASGGRPRSPLRADMTTPLLPSTAARGPDGRYYTTLPGQQQQEQERPASASSEGSEPTVAEKKEAAVAAPKTGAASAWLRLFRMAQPEYKMLGGAVGLLFVSSGVSMAIPFSMGKIIDMVTSAGAAIPFGLSPAQAFGGLAAVFAVGALANAGRIFLIRTAGERMIARLRRELFGGVVRQDMAFFDSSRTGDLVSRLSTDTAVVSKSITNNVSDGLRAAISAVAGVAMMVVVSPKLTGVMLGIIPPVALWGVVYGRFVRRLSRDTQQAVGALSKVAEERLGNVRTVQAFSGERAEVARFDGEAQRILGLARREAAASALFFGGNGLAGNLAVVAFLALGGRMVLRGEISVGDMASVMMYSGYVGMSLGGLTAFYSEAMKGVGAGSRLLELLDRRPAIDADADAPGVRLAAPLRTIAFDGVGFHYPSRADATVLRGLSLEIAAGTHVAIAGPSGRGKSTLAALLLRFYDPTQGRVLVDGHDLRTLQLHAWRQRLALVPQEPALFAGSIRDNLLYGNAEATDAQLVDALRRADAWQFVERFPAQMDTYVGERGVALSGGQRQRVAIARALLRQPEVLVLDEATSALDGTREARVLAALHGEQARGARPMTVVTVAHRASTLRPARSTS</sequence>
<keyword evidence="2" id="KW-0813">Transport</keyword>
<dbReference type="GO" id="GO:0016887">
    <property type="term" value="F:ATP hydrolysis activity"/>
    <property type="evidence" value="ECO:0007669"/>
    <property type="project" value="InterPro"/>
</dbReference>
<dbReference type="PANTHER" id="PTHR43394">
    <property type="entry name" value="ATP-DEPENDENT PERMEASE MDL1, MITOCHONDRIAL"/>
    <property type="match status" value="1"/>
</dbReference>
<evidence type="ECO:0000256" key="2">
    <source>
        <dbReference type="ARBA" id="ARBA00022448"/>
    </source>
</evidence>
<keyword evidence="7 9" id="KW-0472">Membrane</keyword>
<dbReference type="EMBL" id="JANBUM010000165">
    <property type="protein sequence ID" value="KAJ2782753.1"/>
    <property type="molecule type" value="Genomic_DNA"/>
</dbReference>
<feature type="transmembrane region" description="Helical" evidence="9">
    <location>
        <begin position="173"/>
        <end position="196"/>
    </location>
</feature>
<evidence type="ECO:0000313" key="13">
    <source>
        <dbReference type="Proteomes" id="UP001140172"/>
    </source>
</evidence>
<dbReference type="InterPro" id="IPR039421">
    <property type="entry name" value="Type_1_exporter"/>
</dbReference>
<evidence type="ECO:0000256" key="3">
    <source>
        <dbReference type="ARBA" id="ARBA00022692"/>
    </source>
</evidence>
<evidence type="ECO:0000256" key="1">
    <source>
        <dbReference type="ARBA" id="ARBA00004141"/>
    </source>
</evidence>
<dbReference type="CDD" id="cd18573">
    <property type="entry name" value="ABC_6TM_ABCB10_like"/>
    <property type="match status" value="1"/>
</dbReference>
<dbReference type="AlphaFoldDB" id="A0A9W8LKJ8"/>
<dbReference type="PROSITE" id="PS50929">
    <property type="entry name" value="ABC_TM1F"/>
    <property type="match status" value="1"/>
</dbReference>
<dbReference type="Proteomes" id="UP001140172">
    <property type="component" value="Unassembled WGS sequence"/>
</dbReference>
<dbReference type="GO" id="GO:0015421">
    <property type="term" value="F:ABC-type oligopeptide transporter activity"/>
    <property type="evidence" value="ECO:0007669"/>
    <property type="project" value="TreeGrafter"/>
</dbReference>
<evidence type="ECO:0000259" key="10">
    <source>
        <dbReference type="PROSITE" id="PS50893"/>
    </source>
</evidence>
<proteinExistence type="predicted"/>
<name>A0A9W8LKJ8_9FUNG</name>
<keyword evidence="4" id="KW-0547">Nucleotide-binding</keyword>
<dbReference type="Pfam" id="PF00005">
    <property type="entry name" value="ABC_tran"/>
    <property type="match status" value="1"/>
</dbReference>
<comment type="subcellular location">
    <subcellularLocation>
        <location evidence="1">Membrane</location>
        <topology evidence="1">Multi-pass membrane protein</topology>
    </subcellularLocation>
</comment>
<evidence type="ECO:0000256" key="8">
    <source>
        <dbReference type="SAM" id="MobiDB-lite"/>
    </source>
</evidence>
<feature type="transmembrane region" description="Helical" evidence="9">
    <location>
        <begin position="277"/>
        <end position="296"/>
    </location>
</feature>
<reference evidence="12" key="1">
    <citation type="submission" date="2022-07" db="EMBL/GenBank/DDBJ databases">
        <title>Phylogenomic reconstructions and comparative analyses of Kickxellomycotina fungi.</title>
        <authorList>
            <person name="Reynolds N.K."/>
            <person name="Stajich J.E."/>
            <person name="Barry K."/>
            <person name="Grigoriev I.V."/>
            <person name="Crous P."/>
            <person name="Smith M.E."/>
        </authorList>
    </citation>
    <scope>NUCLEOTIDE SEQUENCE</scope>
    <source>
        <strain evidence="12">BCRC 34489</strain>
    </source>
</reference>
<evidence type="ECO:0000313" key="12">
    <source>
        <dbReference type="EMBL" id="KAJ2782753.1"/>
    </source>
</evidence>
<evidence type="ECO:0000256" key="9">
    <source>
        <dbReference type="SAM" id="Phobius"/>
    </source>
</evidence>
<dbReference type="GO" id="GO:0090374">
    <property type="term" value="P:oligopeptide export from mitochondrion"/>
    <property type="evidence" value="ECO:0007669"/>
    <property type="project" value="TreeGrafter"/>
</dbReference>
<dbReference type="PANTHER" id="PTHR43394:SF1">
    <property type="entry name" value="ATP-BINDING CASSETTE SUB-FAMILY B MEMBER 10, MITOCHONDRIAL"/>
    <property type="match status" value="1"/>
</dbReference>
<evidence type="ECO:0000259" key="11">
    <source>
        <dbReference type="PROSITE" id="PS50929"/>
    </source>
</evidence>
<dbReference type="SUPFAM" id="SSF90123">
    <property type="entry name" value="ABC transporter transmembrane region"/>
    <property type="match status" value="1"/>
</dbReference>
<dbReference type="FunFam" id="3.40.50.300:FF:000604">
    <property type="entry name" value="ABC transporter B family member 28"/>
    <property type="match status" value="1"/>
</dbReference>
<dbReference type="SMART" id="SM00382">
    <property type="entry name" value="AAA"/>
    <property type="match status" value="1"/>
</dbReference>
<dbReference type="SUPFAM" id="SSF52540">
    <property type="entry name" value="P-loop containing nucleoside triphosphate hydrolases"/>
    <property type="match status" value="1"/>
</dbReference>
<dbReference type="PROSITE" id="PS00211">
    <property type="entry name" value="ABC_TRANSPORTER_1"/>
    <property type="match status" value="1"/>
</dbReference>
<keyword evidence="3 9" id="KW-0812">Transmembrane</keyword>
<protein>
    <submittedName>
        <fullName evidence="12">ATP-binding cassette permease mdl1</fullName>
    </submittedName>
</protein>
<organism evidence="12 13">
    <name type="scientific">Coemansia interrupta</name>
    <dbReference type="NCBI Taxonomy" id="1126814"/>
    <lineage>
        <taxon>Eukaryota</taxon>
        <taxon>Fungi</taxon>
        <taxon>Fungi incertae sedis</taxon>
        <taxon>Zoopagomycota</taxon>
        <taxon>Kickxellomycotina</taxon>
        <taxon>Kickxellomycetes</taxon>
        <taxon>Kickxellales</taxon>
        <taxon>Kickxellaceae</taxon>
        <taxon>Coemansia</taxon>
    </lineage>
</organism>
<dbReference type="GO" id="GO:0005743">
    <property type="term" value="C:mitochondrial inner membrane"/>
    <property type="evidence" value="ECO:0007669"/>
    <property type="project" value="TreeGrafter"/>
</dbReference>
<dbReference type="InterPro" id="IPR036640">
    <property type="entry name" value="ABC1_TM_sf"/>
</dbReference>
<evidence type="ECO:0000256" key="6">
    <source>
        <dbReference type="ARBA" id="ARBA00022989"/>
    </source>
</evidence>
<evidence type="ECO:0000256" key="5">
    <source>
        <dbReference type="ARBA" id="ARBA00022840"/>
    </source>
</evidence>
<keyword evidence="6 9" id="KW-1133">Transmembrane helix</keyword>
<dbReference type="Gene3D" id="1.20.1560.10">
    <property type="entry name" value="ABC transporter type 1, transmembrane domain"/>
    <property type="match status" value="1"/>
</dbReference>
<dbReference type="Pfam" id="PF00664">
    <property type="entry name" value="ABC_membrane"/>
    <property type="match status" value="1"/>
</dbReference>
<dbReference type="GO" id="GO:0005524">
    <property type="term" value="F:ATP binding"/>
    <property type="evidence" value="ECO:0007669"/>
    <property type="project" value="UniProtKB-KW"/>
</dbReference>
<gene>
    <name evidence="12" type="primary">MDL1</name>
    <name evidence="12" type="ORF">GGI15_002808</name>
</gene>
<dbReference type="Gene3D" id="3.40.50.300">
    <property type="entry name" value="P-loop containing nucleotide triphosphate hydrolases"/>
    <property type="match status" value="1"/>
</dbReference>
<feature type="compositionally biased region" description="Polar residues" evidence="8">
    <location>
        <begin position="1"/>
        <end position="12"/>
    </location>
</feature>
<keyword evidence="5 12" id="KW-0067">ATP-binding</keyword>
<evidence type="ECO:0000256" key="7">
    <source>
        <dbReference type="ARBA" id="ARBA00023136"/>
    </source>
</evidence>
<comment type="caution">
    <text evidence="12">The sequence shown here is derived from an EMBL/GenBank/DDBJ whole genome shotgun (WGS) entry which is preliminary data.</text>
</comment>
<dbReference type="FunFam" id="1.20.1560.10:FF:000058">
    <property type="entry name" value="ABC transporter B family member 25"/>
    <property type="match status" value="1"/>
</dbReference>
<dbReference type="InterPro" id="IPR027417">
    <property type="entry name" value="P-loop_NTPase"/>
</dbReference>
<feature type="transmembrane region" description="Helical" evidence="9">
    <location>
        <begin position="254"/>
        <end position="271"/>
    </location>
</feature>